<dbReference type="RefSeq" id="WP_188725928.1">
    <property type="nucleotide sequence ID" value="NZ_BMJD01000077.1"/>
</dbReference>
<dbReference type="Proteomes" id="UP000621492">
    <property type="component" value="Unassembled WGS sequence"/>
</dbReference>
<sequence length="53" mass="6379">MSSYESIIETLDSFSNEQMIVSVERKHLVALMSEYKKKKIENENIKKQLRERF</sequence>
<organism evidence="1 2">
    <name type="scientific">Lentibacillus populi</name>
    <dbReference type="NCBI Taxonomy" id="1827502"/>
    <lineage>
        <taxon>Bacteria</taxon>
        <taxon>Bacillati</taxon>
        <taxon>Bacillota</taxon>
        <taxon>Bacilli</taxon>
        <taxon>Bacillales</taxon>
        <taxon>Bacillaceae</taxon>
        <taxon>Lentibacillus</taxon>
    </lineage>
</organism>
<evidence type="ECO:0000313" key="2">
    <source>
        <dbReference type="Proteomes" id="UP000621492"/>
    </source>
</evidence>
<dbReference type="EMBL" id="BMJD01000077">
    <property type="protein sequence ID" value="GGB62716.1"/>
    <property type="molecule type" value="Genomic_DNA"/>
</dbReference>
<gene>
    <name evidence="1" type="ORF">GCM10011409_44850</name>
</gene>
<name>A0A9W5X7L4_9BACI</name>
<accession>A0A9W5X7L4</accession>
<evidence type="ECO:0000313" key="1">
    <source>
        <dbReference type="EMBL" id="GGB62716.1"/>
    </source>
</evidence>
<dbReference type="AlphaFoldDB" id="A0A9W5X7L4"/>
<reference evidence="1" key="1">
    <citation type="journal article" date="2014" name="Int. J. Syst. Evol. Microbiol.">
        <title>Complete genome sequence of Corynebacterium casei LMG S-19264T (=DSM 44701T), isolated from a smear-ripened cheese.</title>
        <authorList>
            <consortium name="US DOE Joint Genome Institute (JGI-PGF)"/>
            <person name="Walter F."/>
            <person name="Albersmeier A."/>
            <person name="Kalinowski J."/>
            <person name="Ruckert C."/>
        </authorList>
    </citation>
    <scope>NUCLEOTIDE SEQUENCE</scope>
    <source>
        <strain evidence="1">CGMCC 1.15454</strain>
    </source>
</reference>
<protein>
    <submittedName>
        <fullName evidence="1">Uncharacterized protein</fullName>
    </submittedName>
</protein>
<reference evidence="1" key="2">
    <citation type="submission" date="2020-09" db="EMBL/GenBank/DDBJ databases">
        <authorList>
            <person name="Sun Q."/>
            <person name="Zhou Y."/>
        </authorList>
    </citation>
    <scope>NUCLEOTIDE SEQUENCE</scope>
    <source>
        <strain evidence="1">CGMCC 1.15454</strain>
    </source>
</reference>
<comment type="caution">
    <text evidence="1">The sequence shown here is derived from an EMBL/GenBank/DDBJ whole genome shotgun (WGS) entry which is preliminary data.</text>
</comment>
<keyword evidence="2" id="KW-1185">Reference proteome</keyword>
<proteinExistence type="predicted"/>